<name>A0ABS8TRA4_DATST</name>
<evidence type="ECO:0000313" key="1">
    <source>
        <dbReference type="EMBL" id="MCD7473087.1"/>
    </source>
</evidence>
<reference evidence="1 2" key="1">
    <citation type="journal article" date="2021" name="BMC Genomics">
        <title>Datura genome reveals duplications of psychoactive alkaloid biosynthetic genes and high mutation rate following tissue culture.</title>
        <authorList>
            <person name="Rajewski A."/>
            <person name="Carter-House D."/>
            <person name="Stajich J."/>
            <person name="Litt A."/>
        </authorList>
    </citation>
    <scope>NUCLEOTIDE SEQUENCE [LARGE SCALE GENOMIC DNA]</scope>
    <source>
        <strain evidence="1">AR-01</strain>
    </source>
</reference>
<dbReference type="EMBL" id="JACEIK010001916">
    <property type="protein sequence ID" value="MCD7473087.1"/>
    <property type="molecule type" value="Genomic_DNA"/>
</dbReference>
<comment type="caution">
    <text evidence="1">The sequence shown here is derived from an EMBL/GenBank/DDBJ whole genome shotgun (WGS) entry which is preliminary data.</text>
</comment>
<protein>
    <submittedName>
        <fullName evidence="1">Uncharacterized protein</fullName>
    </submittedName>
</protein>
<organism evidence="1 2">
    <name type="scientific">Datura stramonium</name>
    <name type="common">Jimsonweed</name>
    <name type="synonym">Common thornapple</name>
    <dbReference type="NCBI Taxonomy" id="4076"/>
    <lineage>
        <taxon>Eukaryota</taxon>
        <taxon>Viridiplantae</taxon>
        <taxon>Streptophyta</taxon>
        <taxon>Embryophyta</taxon>
        <taxon>Tracheophyta</taxon>
        <taxon>Spermatophyta</taxon>
        <taxon>Magnoliopsida</taxon>
        <taxon>eudicotyledons</taxon>
        <taxon>Gunneridae</taxon>
        <taxon>Pentapetalae</taxon>
        <taxon>asterids</taxon>
        <taxon>lamiids</taxon>
        <taxon>Solanales</taxon>
        <taxon>Solanaceae</taxon>
        <taxon>Solanoideae</taxon>
        <taxon>Datureae</taxon>
        <taxon>Datura</taxon>
    </lineage>
</organism>
<sequence length="149" mass="16870">MSAATINEVLRLSNPLEFELKARDVDGNGQWPVNTLVKEDKRGQITWGIIRTRIKSTYITVEARRWLNLMYRISAPPTIITWPILTSTTTFALRVITLCALGKPQRVTEPHRKCKRESSACGELTRKALGRERQAQAGSSMWITTLQTS</sequence>
<evidence type="ECO:0000313" key="2">
    <source>
        <dbReference type="Proteomes" id="UP000823775"/>
    </source>
</evidence>
<dbReference type="Proteomes" id="UP000823775">
    <property type="component" value="Unassembled WGS sequence"/>
</dbReference>
<gene>
    <name evidence="1" type="ORF">HAX54_014674</name>
</gene>
<keyword evidence="2" id="KW-1185">Reference proteome</keyword>
<proteinExistence type="predicted"/>
<accession>A0ABS8TRA4</accession>